<keyword evidence="3" id="KW-1185">Reference proteome</keyword>
<dbReference type="EMBL" id="FMYP01000002">
    <property type="protein sequence ID" value="SDB83511.1"/>
    <property type="molecule type" value="Genomic_DNA"/>
</dbReference>
<dbReference type="OrthoDB" id="1117657at2"/>
<feature type="signal peptide" evidence="1">
    <location>
        <begin position="1"/>
        <end position="27"/>
    </location>
</feature>
<sequence>MKANFSKLGYFILLTVIALSASTTSFGKPNEKYTKTVSKSFAATPQTYLRLENKFGTVAITNWDKPEISIEVSIEVQTNSKQEAETTLNGITIRLNQQQDTIIATTIFDEKSDKIKGIFNLGQNSKEFSVNYTIKLPKETNIIVSQKFGDVNVDEITGYAAINVKYGNIRIRSLSRGNVQPLNNIVLGYAEGNIEHLGWCSIDLKFSKLNINNGKAAVLVSKHSNVEVENISSLVVKGKFDTYRIGNIKNLVAESSYTEFKVKTLSGKLAVEGKFGGIRIDQLANTFEEVRIDLEHAGVRLGIAPDISYKIDATSNFGSINISDDSKLSKVTKNTSSHTYGNVGNNPKGTINIVTKFGDIDIE</sequence>
<keyword evidence="1" id="KW-0732">Signal</keyword>
<dbReference type="AlphaFoldDB" id="A0A1G6GNE7"/>
<reference evidence="2 3" key="1">
    <citation type="submission" date="2016-09" db="EMBL/GenBank/DDBJ databases">
        <authorList>
            <person name="Capua I."/>
            <person name="De Benedictis P."/>
            <person name="Joannis T."/>
            <person name="Lombin L.H."/>
            <person name="Cattoli G."/>
        </authorList>
    </citation>
    <scope>NUCLEOTIDE SEQUENCE [LARGE SCALE GENOMIC DNA]</scope>
    <source>
        <strain evidence="2 3">A7P-90m</strain>
    </source>
</reference>
<organism evidence="2 3">
    <name type="scientific">Williamwhitmania taraxaci</name>
    <dbReference type="NCBI Taxonomy" id="1640674"/>
    <lineage>
        <taxon>Bacteria</taxon>
        <taxon>Pseudomonadati</taxon>
        <taxon>Bacteroidota</taxon>
        <taxon>Bacteroidia</taxon>
        <taxon>Bacteroidales</taxon>
        <taxon>Williamwhitmaniaceae</taxon>
        <taxon>Williamwhitmania</taxon>
    </lineage>
</organism>
<proteinExistence type="predicted"/>
<gene>
    <name evidence="2" type="ORF">SAMN05216323_100297</name>
</gene>
<dbReference type="RefSeq" id="WP_092434504.1">
    <property type="nucleotide sequence ID" value="NZ_FMYP01000002.1"/>
</dbReference>
<protein>
    <recommendedName>
        <fullName evidence="4">Adhesin</fullName>
    </recommendedName>
</protein>
<evidence type="ECO:0000256" key="1">
    <source>
        <dbReference type="SAM" id="SignalP"/>
    </source>
</evidence>
<evidence type="ECO:0008006" key="4">
    <source>
        <dbReference type="Google" id="ProtNLM"/>
    </source>
</evidence>
<dbReference type="Proteomes" id="UP000199452">
    <property type="component" value="Unassembled WGS sequence"/>
</dbReference>
<accession>A0A1G6GNE7</accession>
<dbReference type="STRING" id="1640674.SAMN05216323_100297"/>
<feature type="chain" id="PRO_5011517345" description="Adhesin" evidence="1">
    <location>
        <begin position="28"/>
        <end position="363"/>
    </location>
</feature>
<name>A0A1G6GNE7_9BACT</name>
<evidence type="ECO:0000313" key="3">
    <source>
        <dbReference type="Proteomes" id="UP000199452"/>
    </source>
</evidence>
<evidence type="ECO:0000313" key="2">
    <source>
        <dbReference type="EMBL" id="SDB83511.1"/>
    </source>
</evidence>